<dbReference type="EMBL" id="CP099959">
    <property type="protein sequence ID" value="XCC57204.1"/>
    <property type="molecule type" value="Genomic_DNA"/>
</dbReference>
<organism evidence="2">
    <name type="scientific">Polynucleobacter sp. UK-FUSCHL-C3</name>
    <dbReference type="NCBI Taxonomy" id="2955208"/>
    <lineage>
        <taxon>Bacteria</taxon>
        <taxon>Pseudomonadati</taxon>
        <taxon>Pseudomonadota</taxon>
        <taxon>Betaproteobacteria</taxon>
        <taxon>Burkholderiales</taxon>
        <taxon>Burkholderiaceae</taxon>
        <taxon>Polynucleobacter</taxon>
    </lineage>
</organism>
<proteinExistence type="predicted"/>
<feature type="transmembrane region" description="Helical" evidence="1">
    <location>
        <begin position="6"/>
        <end position="25"/>
    </location>
</feature>
<dbReference type="RefSeq" id="WP_353438234.1">
    <property type="nucleotide sequence ID" value="NZ_CP099959.1"/>
</dbReference>
<protein>
    <submittedName>
        <fullName evidence="2">Photosynthetic complex assembly protein PuhE</fullName>
    </submittedName>
</protein>
<reference evidence="2" key="1">
    <citation type="submission" date="2022-06" db="EMBL/GenBank/DDBJ databases">
        <title>New Polynucleobacter species.</title>
        <authorList>
            <person name="Hahn M.W."/>
        </authorList>
    </citation>
    <scope>NUCLEOTIDE SEQUENCE</scope>
    <source>
        <strain evidence="2">UK-FUSCHL-C3</strain>
    </source>
</reference>
<dbReference type="AlphaFoldDB" id="A0AAU8A0Q4"/>
<keyword evidence="1" id="KW-0472">Membrane</keyword>
<gene>
    <name evidence="2" type="primary">puhE</name>
    <name evidence="2" type="ORF">NKE59_06830</name>
</gene>
<dbReference type="NCBIfam" id="TIGR03055">
    <property type="entry name" value="photo_alph_chp2"/>
    <property type="match status" value="1"/>
</dbReference>
<sequence>MSTFAFPLLYTVFAWWFGTGIILLLNQRPRSTHQTTFWMSGVVLLFALVGLKTSANLNTVAGAYCGFTCALLVWAWQEIGFLLGYVTGSRRTACPPECRGFRKAFYAFQTIAHHELALLVLGAAVALVTWGGSNLIGLWTFIILWAMRQSAKLNVFLGVLNLNEKFLPVHLKYIHSYFTKRAMNPLLPVSILMACLFAIPLWQTAFATGVTPYQIASSTILATLLSLAILEHILMVLPLSTEGLWKWGLRS</sequence>
<accession>A0AAU8A0Q4</accession>
<keyword evidence="1" id="KW-0812">Transmembrane</keyword>
<dbReference type="Pfam" id="PF12291">
    <property type="entry name" value="DUF3623"/>
    <property type="match status" value="1"/>
</dbReference>
<feature type="transmembrane region" description="Helical" evidence="1">
    <location>
        <begin position="215"/>
        <end position="237"/>
    </location>
</feature>
<name>A0AAU8A0Q4_9BURK</name>
<dbReference type="InterPro" id="IPR017496">
    <property type="entry name" value="Photo_alph_chp2"/>
</dbReference>
<feature type="transmembrane region" description="Helical" evidence="1">
    <location>
        <begin position="183"/>
        <end position="203"/>
    </location>
</feature>
<feature type="transmembrane region" description="Helical" evidence="1">
    <location>
        <begin position="61"/>
        <end position="83"/>
    </location>
</feature>
<keyword evidence="1" id="KW-1133">Transmembrane helix</keyword>
<evidence type="ECO:0000313" key="2">
    <source>
        <dbReference type="EMBL" id="XCC57204.1"/>
    </source>
</evidence>
<evidence type="ECO:0000256" key="1">
    <source>
        <dbReference type="SAM" id="Phobius"/>
    </source>
</evidence>